<evidence type="ECO:0000313" key="2">
    <source>
        <dbReference type="Proteomes" id="UP000261023"/>
    </source>
</evidence>
<dbReference type="Gene3D" id="3.40.50.2000">
    <property type="entry name" value="Glycogen Phosphorylase B"/>
    <property type="match status" value="1"/>
</dbReference>
<gene>
    <name evidence="1" type="ORF">DWX31_32720</name>
</gene>
<proteinExistence type="predicted"/>
<dbReference type="RefSeq" id="WP_029467453.1">
    <property type="nucleotide sequence ID" value="NZ_QTJW01000049.1"/>
</dbReference>
<dbReference type="SUPFAM" id="SSF53756">
    <property type="entry name" value="UDP-Glycosyltransferase/glycogen phosphorylase"/>
    <property type="match status" value="1"/>
</dbReference>
<protein>
    <submittedName>
        <fullName evidence="1">Glycosyltransferase</fullName>
    </submittedName>
</protein>
<dbReference type="Proteomes" id="UP000261023">
    <property type="component" value="Unassembled WGS sequence"/>
</dbReference>
<name>A0A3E3DB12_9FIRM</name>
<evidence type="ECO:0000313" key="1">
    <source>
        <dbReference type="EMBL" id="RGD66407.1"/>
    </source>
</evidence>
<comment type="caution">
    <text evidence="1">The sequence shown here is derived from an EMBL/GenBank/DDBJ whole genome shotgun (WGS) entry which is preliminary data.</text>
</comment>
<dbReference type="OrthoDB" id="9816564at2"/>
<organism evidence="1 2">
    <name type="scientific">Hungatella hathewayi</name>
    <dbReference type="NCBI Taxonomy" id="154046"/>
    <lineage>
        <taxon>Bacteria</taxon>
        <taxon>Bacillati</taxon>
        <taxon>Bacillota</taxon>
        <taxon>Clostridia</taxon>
        <taxon>Lachnospirales</taxon>
        <taxon>Lachnospiraceae</taxon>
        <taxon>Hungatella</taxon>
    </lineage>
</organism>
<dbReference type="EMBL" id="QTJW01000049">
    <property type="protein sequence ID" value="RGD66407.1"/>
    <property type="molecule type" value="Genomic_DNA"/>
</dbReference>
<dbReference type="Pfam" id="PF13692">
    <property type="entry name" value="Glyco_trans_1_4"/>
    <property type="match status" value="1"/>
</dbReference>
<reference evidence="1 2" key="1">
    <citation type="submission" date="2018-08" db="EMBL/GenBank/DDBJ databases">
        <title>A genome reference for cultivated species of the human gut microbiota.</title>
        <authorList>
            <person name="Zou Y."/>
            <person name="Xue W."/>
            <person name="Luo G."/>
        </authorList>
    </citation>
    <scope>NUCLEOTIDE SEQUENCE [LARGE SCALE GENOMIC DNA]</scope>
    <source>
        <strain evidence="1 2">AF19-13AC</strain>
    </source>
</reference>
<sequence>MKILYFAPLAFGDLKQRPQEIAAALAEKHEVWYIEPTISLIGALKDKSLNCHANAYDLSPTLHVIRLDGRFALPIRLQFLDPLRLNTVSERIQLSNLFKTCDVIWIGYEVWERLLSASLTGLLVYDKMDDNDRLSTDRIIRQFLIRSEKQLIKRCSLMFVTARQFLDRFRAVSNIYLIPNGMRYQLPKRNSTVRKNSRKVFGYIGKISHWFDTNAVIKLAEANPDCDIVLVGPYDSLDILCPNVKYIGSVPKEDVPDWICSFDVCLYPFKQDELLDTINPVKIYEYLAYNKPVLAVNSKEMQAFQDLIYRYNNYDELISLSHNDLALPFSDEAHREAFLITNSWECRVKQIEQILEEVKES</sequence>
<keyword evidence="1" id="KW-0808">Transferase</keyword>
<dbReference type="GO" id="GO:0016740">
    <property type="term" value="F:transferase activity"/>
    <property type="evidence" value="ECO:0007669"/>
    <property type="project" value="UniProtKB-KW"/>
</dbReference>
<dbReference type="AlphaFoldDB" id="A0A3E3DB12"/>
<accession>A0A3E3DB12</accession>